<dbReference type="PROSITE" id="PS50110">
    <property type="entry name" value="RESPONSE_REGULATORY"/>
    <property type="match status" value="1"/>
</dbReference>
<dbReference type="InterPro" id="IPR003661">
    <property type="entry name" value="HisK_dim/P_dom"/>
</dbReference>
<evidence type="ECO:0000313" key="10">
    <source>
        <dbReference type="Proteomes" id="UP000003856"/>
    </source>
</evidence>
<dbReference type="Pfam" id="PF00512">
    <property type="entry name" value="HisKA"/>
    <property type="match status" value="1"/>
</dbReference>
<sequence length="742" mass="79089">MSEPDLSFLDPAGRQGAPAEPALGPSALPAGVHGTAADSLVAELRAYQAELESQNKVLRYSQTVAESASERFETLFASVPLALMVVDEHDMVVQANSMAHRSFQPTERDRPLTALMPFVHPQDALRVREAFAQAKDQGRSEAKEVVFAIGADCRITGDLHIAHIEAPQSSGPPLPQFLCAVIDQGPLLAERQALQHSAVTLQLRNEQIRASEKRLEAVINSALDAIICVDQHQRITVFNPTAAALFQCSASDALGSTLDRFLPDAAQALAFAQLATQAMLGEMTALTASGKELAVEVSVSFERHVDGETTTVFARDLTGRKKAEAHRNELEAQLRESHKMQAVGTMAGGIAHDFNNILGAILGNVELAKADCAPGSPVLESLLEIDKAGRRARDLVRQILTFSRNEPPQRSAVSLAEVAHDTERLLRVTLPPAVELHMQLQAGLPPVLADATQVEQALLNLCTNAVHAIGAERGSIHVEAATVQPDQRLSERLGLAPVDYVALTVRDTGPGMDAATLERIFEPFFTTKPVGQGTGLGLAVVHGVMRTHEGAVDVQSTPGHGSRFTLYFPVATSAAPASHGTPGAHGTSAAAATLVPAAAATPPAPAAQENAPAKKHHVMYVDDDQALVFLVQRLLRRRGYEVSGFTDPHEATAALRAAPQAYDLLVTDYNMPGFCGVDLVREARLIRPDLPVALASGYVTAEIEQAALAEGARALIHKPNDVEELCATVQRLVSGDDHAAPR</sequence>
<dbReference type="InterPro" id="IPR004358">
    <property type="entry name" value="Sig_transdc_His_kin-like_C"/>
</dbReference>
<dbReference type="GO" id="GO:0000155">
    <property type="term" value="F:phosphorelay sensor kinase activity"/>
    <property type="evidence" value="ECO:0007669"/>
    <property type="project" value="InterPro"/>
</dbReference>
<dbReference type="CDD" id="cd00156">
    <property type="entry name" value="REC"/>
    <property type="match status" value="1"/>
</dbReference>
<dbReference type="SMART" id="SM00091">
    <property type="entry name" value="PAS"/>
    <property type="match status" value="2"/>
</dbReference>
<feature type="modified residue" description="4-aspartylphosphate" evidence="4">
    <location>
        <position position="668"/>
    </location>
</feature>
<dbReference type="EC" id="2.7.13.3" evidence="2"/>
<keyword evidence="9" id="KW-0808">Transferase</keyword>
<dbReference type="Gene3D" id="3.30.565.10">
    <property type="entry name" value="Histidine kinase-like ATPase, C-terminal domain"/>
    <property type="match status" value="1"/>
</dbReference>
<comment type="catalytic activity">
    <reaction evidence="1">
        <text>ATP + protein L-histidine = ADP + protein N-phospho-L-histidine.</text>
        <dbReference type="EC" id="2.7.13.3"/>
    </reaction>
</comment>
<dbReference type="PATRIC" id="fig|573060.9.peg.3875"/>
<evidence type="ECO:0000256" key="3">
    <source>
        <dbReference type="ARBA" id="ARBA00022553"/>
    </source>
</evidence>
<evidence type="ECO:0000256" key="1">
    <source>
        <dbReference type="ARBA" id="ARBA00000085"/>
    </source>
</evidence>
<dbReference type="Gene3D" id="3.40.50.2300">
    <property type="match status" value="1"/>
</dbReference>
<dbReference type="InterPro" id="IPR000014">
    <property type="entry name" value="PAS"/>
</dbReference>
<evidence type="ECO:0000313" key="9">
    <source>
        <dbReference type="EMBL" id="EER61129.1"/>
    </source>
</evidence>
<dbReference type="InterPro" id="IPR036890">
    <property type="entry name" value="HATPase_C_sf"/>
</dbReference>
<dbReference type="InterPro" id="IPR011006">
    <property type="entry name" value="CheY-like_superfamily"/>
</dbReference>
<dbReference type="PROSITE" id="PS50112">
    <property type="entry name" value="PAS"/>
    <property type="match status" value="1"/>
</dbReference>
<keyword evidence="10" id="KW-1185">Reference proteome</keyword>
<protein>
    <recommendedName>
        <fullName evidence="2">histidine kinase</fullName>
        <ecNumber evidence="2">2.7.13.3</ecNumber>
    </recommendedName>
</protein>
<dbReference type="EMBL" id="ACQT01000026">
    <property type="protein sequence ID" value="EER61129.1"/>
    <property type="molecule type" value="Genomic_DNA"/>
</dbReference>
<dbReference type="InterPro" id="IPR005467">
    <property type="entry name" value="His_kinase_dom"/>
</dbReference>
<keyword evidence="9" id="KW-0418">Kinase</keyword>
<dbReference type="InterPro" id="IPR003594">
    <property type="entry name" value="HATPase_dom"/>
</dbReference>
<dbReference type="CDD" id="cd00130">
    <property type="entry name" value="PAS"/>
    <property type="match status" value="2"/>
</dbReference>
<dbReference type="OrthoDB" id="5389366at2"/>
<dbReference type="SUPFAM" id="SSF52172">
    <property type="entry name" value="CheY-like"/>
    <property type="match status" value="1"/>
</dbReference>
<dbReference type="AlphaFoldDB" id="C5T342"/>
<proteinExistence type="predicted"/>
<dbReference type="RefSeq" id="WP_005794705.1">
    <property type="nucleotide sequence ID" value="NZ_ACQT01000026.1"/>
</dbReference>
<dbReference type="PRINTS" id="PR00344">
    <property type="entry name" value="BCTRLSENSOR"/>
</dbReference>
<dbReference type="SMART" id="SM00448">
    <property type="entry name" value="REC"/>
    <property type="match status" value="1"/>
</dbReference>
<dbReference type="InterPro" id="IPR001789">
    <property type="entry name" value="Sig_transdc_resp-reg_receiver"/>
</dbReference>
<dbReference type="SMART" id="SM00388">
    <property type="entry name" value="HisKA"/>
    <property type="match status" value="1"/>
</dbReference>
<dbReference type="InterPro" id="IPR013656">
    <property type="entry name" value="PAS_4"/>
</dbReference>
<keyword evidence="3 4" id="KW-0597">Phosphoprotein</keyword>
<dbReference type="SMART" id="SM00387">
    <property type="entry name" value="HATPase_c"/>
    <property type="match status" value="1"/>
</dbReference>
<dbReference type="SUPFAM" id="SSF47384">
    <property type="entry name" value="Homodimeric domain of signal transducing histidine kinase"/>
    <property type="match status" value="1"/>
</dbReference>
<evidence type="ECO:0000259" key="7">
    <source>
        <dbReference type="PROSITE" id="PS50110"/>
    </source>
</evidence>
<feature type="region of interest" description="Disordered" evidence="5">
    <location>
        <begin position="1"/>
        <end position="30"/>
    </location>
</feature>
<dbReference type="InterPro" id="IPR035965">
    <property type="entry name" value="PAS-like_dom_sf"/>
</dbReference>
<feature type="domain" description="PAS" evidence="8">
    <location>
        <begin position="211"/>
        <end position="264"/>
    </location>
</feature>
<evidence type="ECO:0000256" key="5">
    <source>
        <dbReference type="SAM" id="MobiDB-lite"/>
    </source>
</evidence>
<evidence type="ECO:0000259" key="8">
    <source>
        <dbReference type="PROSITE" id="PS50112"/>
    </source>
</evidence>
<dbReference type="InterPro" id="IPR036097">
    <property type="entry name" value="HisK_dim/P_sf"/>
</dbReference>
<dbReference type="Pfam" id="PF13188">
    <property type="entry name" value="PAS_8"/>
    <property type="match status" value="1"/>
</dbReference>
<dbReference type="Pfam" id="PF00072">
    <property type="entry name" value="Response_reg"/>
    <property type="match status" value="1"/>
</dbReference>
<feature type="domain" description="Histidine kinase" evidence="6">
    <location>
        <begin position="349"/>
        <end position="572"/>
    </location>
</feature>
<accession>C5T342</accession>
<organism evidence="9 10">
    <name type="scientific">Acidovorax delafieldii 2AN</name>
    <dbReference type="NCBI Taxonomy" id="573060"/>
    <lineage>
        <taxon>Bacteria</taxon>
        <taxon>Pseudomonadati</taxon>
        <taxon>Pseudomonadota</taxon>
        <taxon>Betaproteobacteria</taxon>
        <taxon>Burkholderiales</taxon>
        <taxon>Comamonadaceae</taxon>
        <taxon>Acidovorax</taxon>
    </lineage>
</organism>
<name>C5T342_ACIDE</name>
<evidence type="ECO:0000256" key="4">
    <source>
        <dbReference type="PROSITE-ProRule" id="PRU00169"/>
    </source>
</evidence>
<feature type="domain" description="Response regulatory" evidence="7">
    <location>
        <begin position="617"/>
        <end position="733"/>
    </location>
</feature>
<dbReference type="SUPFAM" id="SSF55785">
    <property type="entry name" value="PYP-like sensor domain (PAS domain)"/>
    <property type="match status" value="2"/>
</dbReference>
<gene>
    <name evidence="9" type="ORF">AcdelDRAFT_1322</name>
</gene>
<dbReference type="Pfam" id="PF02518">
    <property type="entry name" value="HATPase_c"/>
    <property type="match status" value="1"/>
</dbReference>
<dbReference type="Gene3D" id="3.30.450.20">
    <property type="entry name" value="PAS domain"/>
    <property type="match status" value="1"/>
</dbReference>
<reference evidence="9 10" key="1">
    <citation type="submission" date="2009-05" db="EMBL/GenBank/DDBJ databases">
        <title>The draft genome of Acidovorax delafieldii 2AN.</title>
        <authorList>
            <consortium name="US DOE Joint Genome Institute (JGI-PGF)"/>
            <person name="Lucas S."/>
            <person name="Copeland A."/>
            <person name="Lapidus A."/>
            <person name="Glavina del Rio T."/>
            <person name="Tice H."/>
            <person name="Bruce D."/>
            <person name="Goodwin L."/>
            <person name="Pitluck S."/>
            <person name="Larimer F."/>
            <person name="Land M.L."/>
            <person name="Hauser L."/>
            <person name="Shelobolina E.S."/>
            <person name="Picardal F."/>
            <person name="Roden E."/>
            <person name="Emerson D."/>
        </authorList>
    </citation>
    <scope>NUCLEOTIDE SEQUENCE [LARGE SCALE GENOMIC DNA]</scope>
    <source>
        <strain evidence="9 10">2AN</strain>
    </source>
</reference>
<dbReference type="PANTHER" id="PTHR43065">
    <property type="entry name" value="SENSOR HISTIDINE KINASE"/>
    <property type="match status" value="1"/>
</dbReference>
<dbReference type="SUPFAM" id="SSF55874">
    <property type="entry name" value="ATPase domain of HSP90 chaperone/DNA topoisomerase II/histidine kinase"/>
    <property type="match status" value="1"/>
</dbReference>
<dbReference type="Proteomes" id="UP000003856">
    <property type="component" value="Unassembled WGS sequence"/>
</dbReference>
<dbReference type="PANTHER" id="PTHR43065:SF42">
    <property type="entry name" value="TWO-COMPONENT SENSOR PPRA"/>
    <property type="match status" value="1"/>
</dbReference>
<evidence type="ECO:0000259" key="6">
    <source>
        <dbReference type="PROSITE" id="PS50109"/>
    </source>
</evidence>
<dbReference type="Pfam" id="PF08448">
    <property type="entry name" value="PAS_4"/>
    <property type="match status" value="1"/>
</dbReference>
<dbReference type="Gene3D" id="1.10.287.130">
    <property type="match status" value="1"/>
</dbReference>
<comment type="caution">
    <text evidence="9">The sequence shown here is derived from an EMBL/GenBank/DDBJ whole genome shotgun (WGS) entry which is preliminary data.</text>
</comment>
<evidence type="ECO:0000256" key="2">
    <source>
        <dbReference type="ARBA" id="ARBA00012438"/>
    </source>
</evidence>
<dbReference type="NCBIfam" id="TIGR00229">
    <property type="entry name" value="sensory_box"/>
    <property type="match status" value="1"/>
</dbReference>
<dbReference type="CDD" id="cd00082">
    <property type="entry name" value="HisKA"/>
    <property type="match status" value="1"/>
</dbReference>
<dbReference type="PROSITE" id="PS50109">
    <property type="entry name" value="HIS_KIN"/>
    <property type="match status" value="1"/>
</dbReference>